<evidence type="ECO:0000256" key="9">
    <source>
        <dbReference type="RuleBase" id="RU000304"/>
    </source>
</evidence>
<gene>
    <name evidence="13" type="ORF">MSP1401_LOCUS11544</name>
</gene>
<keyword evidence="6" id="KW-0106">Calcium</keyword>
<dbReference type="PANTHER" id="PTHR24349">
    <property type="entry name" value="SERINE/THREONINE-PROTEIN KINASE"/>
    <property type="match status" value="1"/>
</dbReference>
<feature type="region of interest" description="Disordered" evidence="10">
    <location>
        <begin position="1"/>
        <end position="32"/>
    </location>
</feature>
<dbReference type="PROSITE" id="PS50011">
    <property type="entry name" value="PROTEIN_KINASE_DOM"/>
    <property type="match status" value="1"/>
</dbReference>
<dbReference type="InterPro" id="IPR011992">
    <property type="entry name" value="EF-hand-dom_pair"/>
</dbReference>
<dbReference type="Pfam" id="PF13499">
    <property type="entry name" value="EF-hand_7"/>
    <property type="match status" value="2"/>
</dbReference>
<dbReference type="SMART" id="SM00054">
    <property type="entry name" value="EFh"/>
    <property type="match status" value="4"/>
</dbReference>
<evidence type="ECO:0000256" key="7">
    <source>
        <dbReference type="ARBA" id="ARBA00022840"/>
    </source>
</evidence>
<feature type="domain" description="Protein kinase" evidence="11">
    <location>
        <begin position="48"/>
        <end position="306"/>
    </location>
</feature>
<dbReference type="InterPro" id="IPR001751">
    <property type="entry name" value="S100/CaBP7/8-like_CS"/>
</dbReference>
<dbReference type="Gene3D" id="3.30.200.20">
    <property type="entry name" value="Phosphorylase Kinase, domain 1"/>
    <property type="match status" value="1"/>
</dbReference>
<evidence type="ECO:0000256" key="1">
    <source>
        <dbReference type="ARBA" id="ARBA00022527"/>
    </source>
</evidence>
<dbReference type="FunFam" id="1.10.510.10:FF:000178">
    <property type="entry name" value="Calcium-dependent protein kinase 5"/>
    <property type="match status" value="1"/>
</dbReference>
<feature type="binding site" evidence="8">
    <location>
        <position position="81"/>
    </location>
    <ligand>
        <name>ATP</name>
        <dbReference type="ChEBI" id="CHEBI:30616"/>
    </ligand>
</feature>
<dbReference type="GO" id="GO:0005509">
    <property type="term" value="F:calcium ion binding"/>
    <property type="evidence" value="ECO:0007669"/>
    <property type="project" value="InterPro"/>
</dbReference>
<comment type="similarity">
    <text evidence="9">Belongs to the protein kinase superfamily.</text>
</comment>
<evidence type="ECO:0000256" key="2">
    <source>
        <dbReference type="ARBA" id="ARBA00022679"/>
    </source>
</evidence>
<keyword evidence="5" id="KW-0418">Kinase</keyword>
<evidence type="ECO:0000256" key="8">
    <source>
        <dbReference type="PROSITE-ProRule" id="PRU10141"/>
    </source>
</evidence>
<dbReference type="CDD" id="cd05117">
    <property type="entry name" value="STKc_CAMK"/>
    <property type="match status" value="1"/>
</dbReference>
<evidence type="ECO:0000259" key="12">
    <source>
        <dbReference type="PROSITE" id="PS50222"/>
    </source>
</evidence>
<proteinExistence type="inferred from homology"/>
<name>A0A7S0DC40_MICPS</name>
<feature type="domain" description="EF-hand" evidence="12">
    <location>
        <begin position="385"/>
        <end position="420"/>
    </location>
</feature>
<feature type="domain" description="EF-hand" evidence="12">
    <location>
        <begin position="458"/>
        <end position="493"/>
    </location>
</feature>
<accession>A0A7S0DC40</accession>
<evidence type="ECO:0000256" key="5">
    <source>
        <dbReference type="ARBA" id="ARBA00022777"/>
    </source>
</evidence>
<dbReference type="FunFam" id="3.30.200.20:FF:000042">
    <property type="entry name" value="Aurora kinase A"/>
    <property type="match status" value="1"/>
</dbReference>
<feature type="domain" description="EF-hand" evidence="12">
    <location>
        <begin position="349"/>
        <end position="384"/>
    </location>
</feature>
<dbReference type="GO" id="GO:0004674">
    <property type="term" value="F:protein serine/threonine kinase activity"/>
    <property type="evidence" value="ECO:0007669"/>
    <property type="project" value="UniProtKB-KW"/>
</dbReference>
<evidence type="ECO:0000256" key="10">
    <source>
        <dbReference type="SAM" id="MobiDB-lite"/>
    </source>
</evidence>
<dbReference type="FunFam" id="1.10.238.10:FF:000178">
    <property type="entry name" value="Calmodulin-2 A"/>
    <property type="match status" value="1"/>
</dbReference>
<keyword evidence="7 8" id="KW-0067">ATP-binding</keyword>
<evidence type="ECO:0000256" key="4">
    <source>
        <dbReference type="ARBA" id="ARBA00022741"/>
    </source>
</evidence>
<evidence type="ECO:0000256" key="3">
    <source>
        <dbReference type="ARBA" id="ARBA00022737"/>
    </source>
</evidence>
<dbReference type="InterPro" id="IPR050205">
    <property type="entry name" value="CDPK_Ser/Thr_kinases"/>
</dbReference>
<dbReference type="InterPro" id="IPR002048">
    <property type="entry name" value="EF_hand_dom"/>
</dbReference>
<dbReference type="PROSITE" id="PS00303">
    <property type="entry name" value="S100_CABP"/>
    <property type="match status" value="1"/>
</dbReference>
<dbReference type="SUPFAM" id="SSF47473">
    <property type="entry name" value="EF-hand"/>
    <property type="match status" value="1"/>
</dbReference>
<dbReference type="Pfam" id="PF00069">
    <property type="entry name" value="Pkinase"/>
    <property type="match status" value="1"/>
</dbReference>
<keyword evidence="2" id="KW-0808">Transferase</keyword>
<reference evidence="13" key="1">
    <citation type="submission" date="2021-01" db="EMBL/GenBank/DDBJ databases">
        <authorList>
            <person name="Corre E."/>
            <person name="Pelletier E."/>
            <person name="Niang G."/>
            <person name="Scheremetjew M."/>
            <person name="Finn R."/>
            <person name="Kale V."/>
            <person name="Holt S."/>
            <person name="Cochrane G."/>
            <person name="Meng A."/>
            <person name="Brown T."/>
            <person name="Cohen L."/>
        </authorList>
    </citation>
    <scope>NUCLEOTIDE SEQUENCE</scope>
    <source>
        <strain evidence="13">CCAC1681</strain>
    </source>
</reference>
<protein>
    <recommendedName>
        <fullName evidence="14">Calcium-dependent protein kinase</fullName>
    </recommendedName>
</protein>
<organism evidence="13">
    <name type="scientific">Micromonas pusilla</name>
    <name type="common">Picoplanktonic green alga</name>
    <name type="synonym">Chromulina pusilla</name>
    <dbReference type="NCBI Taxonomy" id="38833"/>
    <lineage>
        <taxon>Eukaryota</taxon>
        <taxon>Viridiplantae</taxon>
        <taxon>Chlorophyta</taxon>
        <taxon>Mamiellophyceae</taxon>
        <taxon>Mamiellales</taxon>
        <taxon>Mamiellaceae</taxon>
        <taxon>Micromonas</taxon>
    </lineage>
</organism>
<evidence type="ECO:0000313" key="13">
    <source>
        <dbReference type="EMBL" id="CAD8450215.1"/>
    </source>
</evidence>
<dbReference type="PROSITE" id="PS00107">
    <property type="entry name" value="PROTEIN_KINASE_ATP"/>
    <property type="match status" value="1"/>
</dbReference>
<dbReference type="InterPro" id="IPR000719">
    <property type="entry name" value="Prot_kinase_dom"/>
</dbReference>
<keyword evidence="4 8" id="KW-0547">Nucleotide-binding</keyword>
<dbReference type="InterPro" id="IPR017441">
    <property type="entry name" value="Protein_kinase_ATP_BS"/>
</dbReference>
<dbReference type="GO" id="GO:0043226">
    <property type="term" value="C:organelle"/>
    <property type="evidence" value="ECO:0007669"/>
    <property type="project" value="UniProtKB-ARBA"/>
</dbReference>
<evidence type="ECO:0000259" key="11">
    <source>
        <dbReference type="PROSITE" id="PS50011"/>
    </source>
</evidence>
<dbReference type="AlphaFoldDB" id="A0A7S0DC40"/>
<dbReference type="InterPro" id="IPR018247">
    <property type="entry name" value="EF_Hand_1_Ca_BS"/>
</dbReference>
<dbReference type="SUPFAM" id="SSF56112">
    <property type="entry name" value="Protein kinase-like (PK-like)"/>
    <property type="match status" value="1"/>
</dbReference>
<dbReference type="InterPro" id="IPR008271">
    <property type="entry name" value="Ser/Thr_kinase_AS"/>
</dbReference>
<sequence>MGCFSSKPAGGKRPGNPVGGKAQPNSKGKFTRAGSVLGRSTEDVNDHYHFHEILGEGQFGTTYLVTHKRSGQKAACKAIAKRKLINSEDVEDVRREVSILHHLSGHPNIVGLLAAYEGTKHVYIVMDFCSGGELFDRIVERGHYSEKDASEVFRVMIRTIAHCHNLGVMHRDLKPENFVLATKDQDAPIKAIDFGLSAYFEPGERFRDIVGSAYYVAPEVLKRNYSCEADIWSAGVILYILLSGVPPFWAQTDTAIFDAVRKGSYDLTGDPWPKISESAKGLIRRILVQNPAERMSAEEILNHPWVREDGDAPDTPLDNVVMNRMKKFTDMNKFKKVGMLAMAKTLTNEEISGMKQMFMQFDKDNSGTITINELQKGLEKKGARSTKEELQNMLKEMDVDGNGELDYEEFIAATLCQSKINNEDNLERAFAYFDKDNSGFITRDELKKVIAEFGMHGLNDMDEHEFMEALDANNDGKIDYDEFLAFMSSNKSA</sequence>
<keyword evidence="1 9" id="KW-0723">Serine/threonine-protein kinase</keyword>
<dbReference type="EMBL" id="HBEN01013880">
    <property type="protein sequence ID" value="CAD8450215.1"/>
    <property type="molecule type" value="Transcribed_RNA"/>
</dbReference>
<feature type="domain" description="EF-hand" evidence="12">
    <location>
        <begin position="421"/>
        <end position="456"/>
    </location>
</feature>
<dbReference type="PROSITE" id="PS50222">
    <property type="entry name" value="EF_HAND_2"/>
    <property type="match status" value="4"/>
</dbReference>
<evidence type="ECO:0008006" key="14">
    <source>
        <dbReference type="Google" id="ProtNLM"/>
    </source>
</evidence>
<dbReference type="SMART" id="SM00220">
    <property type="entry name" value="S_TKc"/>
    <property type="match status" value="1"/>
</dbReference>
<dbReference type="Gene3D" id="1.10.510.10">
    <property type="entry name" value="Transferase(Phosphotransferase) domain 1"/>
    <property type="match status" value="1"/>
</dbReference>
<dbReference type="GO" id="GO:0005524">
    <property type="term" value="F:ATP binding"/>
    <property type="evidence" value="ECO:0007669"/>
    <property type="project" value="UniProtKB-UniRule"/>
</dbReference>
<evidence type="ECO:0000256" key="6">
    <source>
        <dbReference type="ARBA" id="ARBA00022837"/>
    </source>
</evidence>
<dbReference type="PROSITE" id="PS00108">
    <property type="entry name" value="PROTEIN_KINASE_ST"/>
    <property type="match status" value="1"/>
</dbReference>
<keyword evidence="3" id="KW-0677">Repeat</keyword>
<dbReference type="PROSITE" id="PS00018">
    <property type="entry name" value="EF_HAND_1"/>
    <property type="match status" value="4"/>
</dbReference>
<dbReference type="InterPro" id="IPR011009">
    <property type="entry name" value="Kinase-like_dom_sf"/>
</dbReference>
<dbReference type="Gene3D" id="1.10.238.10">
    <property type="entry name" value="EF-hand"/>
    <property type="match status" value="1"/>
</dbReference>